<name>A0A9X1SS35_9ACTN</name>
<dbReference type="RefSeq" id="WP_231439121.1">
    <property type="nucleotide sequence ID" value="NZ_JAJOMB010000002.1"/>
</dbReference>
<dbReference type="SUPFAM" id="SSF53474">
    <property type="entry name" value="alpha/beta-Hydrolases"/>
    <property type="match status" value="1"/>
</dbReference>
<evidence type="ECO:0000313" key="10">
    <source>
        <dbReference type="Proteomes" id="UP001138997"/>
    </source>
</evidence>
<evidence type="ECO:0000259" key="8">
    <source>
        <dbReference type="Pfam" id="PF02897"/>
    </source>
</evidence>
<dbReference type="Proteomes" id="UP001138997">
    <property type="component" value="Unassembled WGS sequence"/>
</dbReference>
<accession>A0A9X1SS35</accession>
<evidence type="ECO:0000313" key="9">
    <source>
        <dbReference type="EMBL" id="MCD5310194.1"/>
    </source>
</evidence>
<comment type="similarity">
    <text evidence="2">Belongs to the peptidase S9A family.</text>
</comment>
<dbReference type="InterPro" id="IPR029058">
    <property type="entry name" value="AB_hydrolase_fold"/>
</dbReference>
<comment type="catalytic activity">
    <reaction evidence="1">
        <text>Hydrolysis of Pro-|-Xaa &gt;&gt; Ala-|-Xaa in oligopeptides.</text>
        <dbReference type="EC" id="3.4.21.26"/>
    </reaction>
</comment>
<evidence type="ECO:0000256" key="3">
    <source>
        <dbReference type="ARBA" id="ARBA00011897"/>
    </source>
</evidence>
<feature type="domain" description="Peptidase S9 prolyl oligopeptidase catalytic" evidence="7">
    <location>
        <begin position="507"/>
        <end position="721"/>
    </location>
</feature>
<evidence type="ECO:0000256" key="1">
    <source>
        <dbReference type="ARBA" id="ARBA00001070"/>
    </source>
</evidence>
<proteinExistence type="inferred from homology"/>
<dbReference type="PANTHER" id="PTHR42881">
    <property type="entry name" value="PROLYL ENDOPEPTIDASE"/>
    <property type="match status" value="1"/>
</dbReference>
<evidence type="ECO:0000256" key="5">
    <source>
        <dbReference type="ARBA" id="ARBA00022801"/>
    </source>
</evidence>
<dbReference type="InterPro" id="IPR002471">
    <property type="entry name" value="Pept_S9_AS"/>
</dbReference>
<protein>
    <recommendedName>
        <fullName evidence="3">prolyl oligopeptidase</fullName>
        <ecNumber evidence="3">3.4.21.26</ecNumber>
    </recommendedName>
</protein>
<keyword evidence="6" id="KW-0720">Serine protease</keyword>
<dbReference type="InterPro" id="IPR051167">
    <property type="entry name" value="Prolyl_oligopep/macrocyclase"/>
</dbReference>
<dbReference type="GO" id="GO:0004252">
    <property type="term" value="F:serine-type endopeptidase activity"/>
    <property type="evidence" value="ECO:0007669"/>
    <property type="project" value="UniProtKB-EC"/>
</dbReference>
<organism evidence="9 10">
    <name type="scientific">Kineosporia babensis</name>
    <dbReference type="NCBI Taxonomy" id="499548"/>
    <lineage>
        <taxon>Bacteria</taxon>
        <taxon>Bacillati</taxon>
        <taxon>Actinomycetota</taxon>
        <taxon>Actinomycetes</taxon>
        <taxon>Kineosporiales</taxon>
        <taxon>Kineosporiaceae</taxon>
        <taxon>Kineosporia</taxon>
    </lineage>
</organism>
<feature type="domain" description="Peptidase S9A N-terminal" evidence="8">
    <location>
        <begin position="19"/>
        <end position="441"/>
    </location>
</feature>
<keyword evidence="4" id="KW-0645">Protease</keyword>
<keyword evidence="10" id="KW-1185">Reference proteome</keyword>
<dbReference type="GO" id="GO:0005829">
    <property type="term" value="C:cytosol"/>
    <property type="evidence" value="ECO:0007669"/>
    <property type="project" value="TreeGrafter"/>
</dbReference>
<dbReference type="InterPro" id="IPR001375">
    <property type="entry name" value="Peptidase_S9_cat"/>
</dbReference>
<dbReference type="EMBL" id="JAJOMB010000002">
    <property type="protein sequence ID" value="MCD5310194.1"/>
    <property type="molecule type" value="Genomic_DNA"/>
</dbReference>
<dbReference type="PROSITE" id="PS00708">
    <property type="entry name" value="PRO_ENDOPEP_SER"/>
    <property type="match status" value="1"/>
</dbReference>
<dbReference type="InterPro" id="IPR023302">
    <property type="entry name" value="Pept_S9A_N"/>
</dbReference>
<sequence>MISQPAASPAVPAERLDLVEDLHGQPVADPYRWLEEVADERTEKWSLQQDELFAAASGTWPGRERIGARLGELLGAGVAGVPIWRGERTFAMRREPGQEHSVLQVQDEPGGERRVLVDPIAIDATGTTTLDAWQPDREGRLLAYQLSEGGTEESVLRIIDVSTGELVDGPIDRARYSPVSWIPGGLPDPQAPEGRVPAFYYVRRLPKDQVPAGEEQYHRRIWLHRLGSDPDSDVQVFGDGHDARTYFGVGLSRDGRWLIVSAAVGTAPRNDVWIADLSAPGAHQQPEFVPIATGLDAQFGAHVGRDGRLYVFTDLDAPRGRLAVCDPSTPGPEHWRDLIPQHPEAVLQDYTVLDGEQLIDNPMLLAKWTRHAVSEISVHDLDSGSRYPGASGTVELPGVGSVGGLFSRPEGGHECWFSYTDHVTPPHIYRLDGVSGKVELFDRPPGTVEVPAVLTRQIEYNSADGTTVRMFVTCRADLLDEAGAPTAARPTILYGYGGFGVPMTPGYSATILAWAEAGGVYAVANLRGGSEEGEDWHRAGMLGRKQNVFDDFHAAAEHLIATGWTSAAQLAVSGGSNGGLLVGAALTQRPELYRAVVCSAPLLDMVRYEKFGLGATWNVEYGSAEDAEQFGWLHAYSPYHQVSEGVEYPATLFTVFDGDTRVDPLHARKLCAALQYATTGDAAQRPILLRREKDVGHGARALSRSITLSTDTMSFLAHHTGLSLEG</sequence>
<dbReference type="Gene3D" id="3.40.50.1820">
    <property type="entry name" value="alpha/beta hydrolase"/>
    <property type="match status" value="1"/>
</dbReference>
<comment type="caution">
    <text evidence="9">The sequence shown here is derived from an EMBL/GenBank/DDBJ whole genome shotgun (WGS) entry which is preliminary data.</text>
</comment>
<evidence type="ECO:0000259" key="7">
    <source>
        <dbReference type="Pfam" id="PF00326"/>
    </source>
</evidence>
<dbReference type="GO" id="GO:0006508">
    <property type="term" value="P:proteolysis"/>
    <property type="evidence" value="ECO:0007669"/>
    <property type="project" value="UniProtKB-KW"/>
</dbReference>
<dbReference type="AlphaFoldDB" id="A0A9X1SS35"/>
<dbReference type="Pfam" id="PF00326">
    <property type="entry name" value="Peptidase_S9"/>
    <property type="match status" value="1"/>
</dbReference>
<evidence type="ECO:0000256" key="4">
    <source>
        <dbReference type="ARBA" id="ARBA00022670"/>
    </source>
</evidence>
<dbReference type="Pfam" id="PF02897">
    <property type="entry name" value="Peptidase_S9_N"/>
    <property type="match status" value="1"/>
</dbReference>
<dbReference type="PANTHER" id="PTHR42881:SF2">
    <property type="entry name" value="PROLYL ENDOPEPTIDASE"/>
    <property type="match status" value="1"/>
</dbReference>
<dbReference type="PRINTS" id="PR00862">
    <property type="entry name" value="PROLIGOPTASE"/>
</dbReference>
<reference evidence="9" key="1">
    <citation type="submission" date="2021-11" db="EMBL/GenBank/DDBJ databases">
        <title>Streptomyces corallinus and Kineosporia corallina sp. nov., two new coral-derived marine actinobacteria.</title>
        <authorList>
            <person name="Buangrab K."/>
            <person name="Sutthacheep M."/>
            <person name="Yeemin T."/>
            <person name="Harunari E."/>
            <person name="Igarashi Y."/>
            <person name="Sripreechasak P."/>
            <person name="Kanchanasin P."/>
            <person name="Tanasupawat S."/>
            <person name="Phongsopitanun W."/>
        </authorList>
    </citation>
    <scope>NUCLEOTIDE SEQUENCE</scope>
    <source>
        <strain evidence="9">JCM 31032</strain>
    </source>
</reference>
<dbReference type="Gene3D" id="2.130.10.120">
    <property type="entry name" value="Prolyl oligopeptidase, N-terminal domain"/>
    <property type="match status" value="1"/>
</dbReference>
<dbReference type="GO" id="GO:0070012">
    <property type="term" value="F:oligopeptidase activity"/>
    <property type="evidence" value="ECO:0007669"/>
    <property type="project" value="TreeGrafter"/>
</dbReference>
<dbReference type="InterPro" id="IPR002470">
    <property type="entry name" value="Peptidase_S9A"/>
</dbReference>
<evidence type="ECO:0000256" key="6">
    <source>
        <dbReference type="ARBA" id="ARBA00022825"/>
    </source>
</evidence>
<keyword evidence="5" id="KW-0378">Hydrolase</keyword>
<dbReference type="EC" id="3.4.21.26" evidence="3"/>
<evidence type="ECO:0000256" key="2">
    <source>
        <dbReference type="ARBA" id="ARBA00005228"/>
    </source>
</evidence>
<gene>
    <name evidence="9" type="ORF">LR394_04750</name>
</gene>
<dbReference type="SUPFAM" id="SSF50993">
    <property type="entry name" value="Peptidase/esterase 'gauge' domain"/>
    <property type="match status" value="1"/>
</dbReference>